<dbReference type="Pfam" id="PF09537">
    <property type="entry name" value="DUF2383"/>
    <property type="match status" value="1"/>
</dbReference>
<dbReference type="PIRSF" id="PIRSF029477">
    <property type="entry name" value="UCP029477"/>
    <property type="match status" value="1"/>
</dbReference>
<dbReference type="InterPro" id="IPR011971">
    <property type="entry name" value="CHP02284"/>
</dbReference>
<dbReference type="Gene3D" id="1.20.1260.10">
    <property type="match status" value="1"/>
</dbReference>
<dbReference type="Proteomes" id="UP000189739">
    <property type="component" value="Unassembled WGS sequence"/>
</dbReference>
<dbReference type="STRING" id="1792845.BC343_07985"/>
<dbReference type="EMBL" id="MBTF01000023">
    <property type="protein sequence ID" value="OOQ58595.1"/>
    <property type="molecule type" value="Genomic_DNA"/>
</dbReference>
<name>A0A1S9PCA6_9SPHI</name>
<feature type="domain" description="DUF2383" evidence="1">
    <location>
        <begin position="9"/>
        <end position="117"/>
    </location>
</feature>
<accession>A0A1S9PCA6</accession>
<sequence length="153" mass="16726">METTIERSTEVLNDLIEINNDRVDGFTRASKDLGEGDADLKAVFDKFASDSRRNVQELSRAVGQAGGELETGNSVSGTLHRAWLDVKATFSGHDRKAILSECERGEDAIKKAYRDALSGDNGLSPDQVSLIVNQQQAINQGHDRIKALRDAQV</sequence>
<dbReference type="OrthoDB" id="282393at2"/>
<dbReference type="InterPro" id="IPR019052">
    <property type="entry name" value="DUF2383"/>
</dbReference>
<dbReference type="NCBIfam" id="TIGR02284">
    <property type="entry name" value="PA2169 family four-helix-bundle protein"/>
    <property type="match status" value="1"/>
</dbReference>
<dbReference type="RefSeq" id="WP_078349626.1">
    <property type="nucleotide sequence ID" value="NZ_MBTF01000023.1"/>
</dbReference>
<protein>
    <submittedName>
        <fullName evidence="2">Aldehyde dehydrogenase</fullName>
    </submittedName>
</protein>
<dbReference type="AlphaFoldDB" id="A0A1S9PCA6"/>
<evidence type="ECO:0000313" key="3">
    <source>
        <dbReference type="Proteomes" id="UP000189739"/>
    </source>
</evidence>
<evidence type="ECO:0000259" key="1">
    <source>
        <dbReference type="Pfam" id="PF09537"/>
    </source>
</evidence>
<dbReference type="InterPro" id="IPR016920">
    <property type="entry name" value="UCP029477"/>
</dbReference>
<evidence type="ECO:0000313" key="2">
    <source>
        <dbReference type="EMBL" id="OOQ58595.1"/>
    </source>
</evidence>
<gene>
    <name evidence="2" type="ORF">BC343_07985</name>
</gene>
<comment type="caution">
    <text evidence="2">The sequence shown here is derived from an EMBL/GenBank/DDBJ whole genome shotgun (WGS) entry which is preliminary data.</text>
</comment>
<organism evidence="2 3">
    <name type="scientific">Mucilaginibacter pedocola</name>
    <dbReference type="NCBI Taxonomy" id="1792845"/>
    <lineage>
        <taxon>Bacteria</taxon>
        <taxon>Pseudomonadati</taxon>
        <taxon>Bacteroidota</taxon>
        <taxon>Sphingobacteriia</taxon>
        <taxon>Sphingobacteriales</taxon>
        <taxon>Sphingobacteriaceae</taxon>
        <taxon>Mucilaginibacter</taxon>
    </lineage>
</organism>
<dbReference type="InterPro" id="IPR012347">
    <property type="entry name" value="Ferritin-like"/>
</dbReference>
<keyword evidence="3" id="KW-1185">Reference proteome</keyword>
<reference evidence="2 3" key="1">
    <citation type="submission" date="2016-07" db="EMBL/GenBank/DDBJ databases">
        <title>Genomic analysis of zinc-resistant bacterium Mucilaginibacter pedocola TBZ30.</title>
        <authorList>
            <person name="Huang J."/>
            <person name="Tang J."/>
        </authorList>
    </citation>
    <scope>NUCLEOTIDE SEQUENCE [LARGE SCALE GENOMIC DNA]</scope>
    <source>
        <strain evidence="2 3">TBZ30</strain>
    </source>
</reference>
<proteinExistence type="predicted"/>